<keyword evidence="2" id="KW-1185">Reference proteome</keyword>
<organism evidence="2 3">
    <name type="scientific">Steinernema glaseri</name>
    <dbReference type="NCBI Taxonomy" id="37863"/>
    <lineage>
        <taxon>Eukaryota</taxon>
        <taxon>Metazoa</taxon>
        <taxon>Ecdysozoa</taxon>
        <taxon>Nematoda</taxon>
        <taxon>Chromadorea</taxon>
        <taxon>Rhabditida</taxon>
        <taxon>Tylenchina</taxon>
        <taxon>Panagrolaimomorpha</taxon>
        <taxon>Strongyloidoidea</taxon>
        <taxon>Steinernematidae</taxon>
        <taxon>Steinernema</taxon>
    </lineage>
</organism>
<dbReference type="GO" id="GO:0030422">
    <property type="term" value="P:siRNA processing"/>
    <property type="evidence" value="ECO:0007669"/>
    <property type="project" value="TreeGrafter"/>
</dbReference>
<accession>A0A1I8A8V0</accession>
<dbReference type="WBParaSite" id="L893_g34008.t1">
    <property type="protein sequence ID" value="L893_g34008.t1"/>
    <property type="gene ID" value="L893_g34008"/>
</dbReference>
<sequence length="372" mass="43556">MERISHPTYISSSLNGQLYRRSRHIDLIISQAQDLQVTSPLTADPDMVYEGYKSYIAKAMRDSNCYNSNLSALLENYGIADEAQAFTGMISKCRNRISDRDNDDMSFFNTNYVIEQRLNEIFRNAREQFFVEFGGYEHCTVDDASYRSGRKLQKTTDDNDTNRRYCNRKHQKTTDENDMNRRYCKYPTDAMKKKASAYYWVCYAIASRTESRFLSFAWVCWDILSEIKKEAYMRKEFKIQGVPLHTKLHEYIIDYSESDEVGEEFLKYKKELREYQGFAAPYARAFEGTLSKECEDYMYPKWANMHNLLSYEFSHECLNALLILHGIDAFRTSDSVVSSVWLGEIPNDNKKLSLLDRVGFRGSICRSLRRLG</sequence>
<dbReference type="AlphaFoldDB" id="A0A1I8A8V0"/>
<proteinExistence type="predicted"/>
<protein>
    <submittedName>
        <fullName evidence="3">RNA-directed RNA polymerase</fullName>
    </submittedName>
</protein>
<dbReference type="InterPro" id="IPR007855">
    <property type="entry name" value="RDRP"/>
</dbReference>
<evidence type="ECO:0000259" key="1">
    <source>
        <dbReference type="Pfam" id="PF26253"/>
    </source>
</evidence>
<feature type="domain" description="RDRP C-terminal head" evidence="1">
    <location>
        <begin position="181"/>
        <end position="236"/>
    </location>
</feature>
<reference evidence="3" key="1">
    <citation type="submission" date="2016-11" db="UniProtKB">
        <authorList>
            <consortium name="WormBaseParasite"/>
        </authorList>
    </citation>
    <scope>IDENTIFICATION</scope>
</reference>
<dbReference type="GO" id="GO:0031380">
    <property type="term" value="C:nuclear RNA-directed RNA polymerase complex"/>
    <property type="evidence" value="ECO:0007669"/>
    <property type="project" value="TreeGrafter"/>
</dbReference>
<feature type="domain" description="RDRP C-terminal head" evidence="1">
    <location>
        <begin position="44"/>
        <end position="115"/>
    </location>
</feature>
<dbReference type="InterPro" id="IPR058752">
    <property type="entry name" value="RDRP_C_head"/>
</dbReference>
<dbReference type="Pfam" id="PF26253">
    <property type="entry name" value="RdRP_head"/>
    <property type="match status" value="2"/>
</dbReference>
<evidence type="ECO:0000313" key="2">
    <source>
        <dbReference type="Proteomes" id="UP000095287"/>
    </source>
</evidence>
<dbReference type="Proteomes" id="UP000095287">
    <property type="component" value="Unplaced"/>
</dbReference>
<evidence type="ECO:0000313" key="3">
    <source>
        <dbReference type="WBParaSite" id="L893_g34008.t1"/>
    </source>
</evidence>
<dbReference type="PANTHER" id="PTHR23079">
    <property type="entry name" value="RNA-DEPENDENT RNA POLYMERASE"/>
    <property type="match status" value="1"/>
</dbReference>
<name>A0A1I8A8V0_9BILA</name>
<dbReference type="PANTHER" id="PTHR23079:SF57">
    <property type="entry name" value="RNA-DIRECTED RNA POLYMERASE"/>
    <property type="match status" value="1"/>
</dbReference>
<dbReference type="GO" id="GO:0003968">
    <property type="term" value="F:RNA-directed RNA polymerase activity"/>
    <property type="evidence" value="ECO:0007669"/>
    <property type="project" value="InterPro"/>
</dbReference>